<accession>A0AAE0GZ86</accession>
<comment type="similarity">
    <text evidence="3 16">Belongs to the glycosyltransferase 13 family.</text>
</comment>
<organism evidence="18 19">
    <name type="scientific">Cymbomonas tetramitiformis</name>
    <dbReference type="NCBI Taxonomy" id="36881"/>
    <lineage>
        <taxon>Eukaryota</taxon>
        <taxon>Viridiplantae</taxon>
        <taxon>Chlorophyta</taxon>
        <taxon>Pyramimonadophyceae</taxon>
        <taxon>Pyramimonadales</taxon>
        <taxon>Pyramimonadaceae</taxon>
        <taxon>Cymbomonas</taxon>
    </lineage>
</organism>
<evidence type="ECO:0000256" key="11">
    <source>
        <dbReference type="ARBA" id="ARBA00023136"/>
    </source>
</evidence>
<dbReference type="GO" id="GO:0000139">
    <property type="term" value="C:Golgi membrane"/>
    <property type="evidence" value="ECO:0007669"/>
    <property type="project" value="UniProtKB-SubCell"/>
</dbReference>
<evidence type="ECO:0000313" key="19">
    <source>
        <dbReference type="Proteomes" id="UP001190700"/>
    </source>
</evidence>
<evidence type="ECO:0000256" key="15">
    <source>
        <dbReference type="ARBA" id="ARBA00049421"/>
    </source>
</evidence>
<keyword evidence="11 16" id="KW-0472">Membrane</keyword>
<comment type="caution">
    <text evidence="18">The sequence shown here is derived from an EMBL/GenBank/DDBJ whole genome shotgun (WGS) entry which is preliminary data.</text>
</comment>
<dbReference type="GO" id="GO:0030145">
    <property type="term" value="F:manganese ion binding"/>
    <property type="evidence" value="ECO:0007669"/>
    <property type="project" value="UniProtKB-UniRule"/>
</dbReference>
<name>A0AAE0GZ86_9CHLO</name>
<proteinExistence type="inferred from homology"/>
<dbReference type="PANTHER" id="PTHR10468">
    <property type="entry name" value="PROTEIN O-LINKED-MANNOSE BETA-1,2-N-ACETYLGLUCOSAMINYLTRANSFERASE 1/ALPHA-1,3-MANNOSYL-GLYCOPROTEIN 2-BETA-N-ACETYLGLUCOSAMINYLTRANSFERASE"/>
    <property type="match status" value="1"/>
</dbReference>
<dbReference type="EC" id="2.4.1.101" evidence="13 16"/>
<keyword evidence="10 16" id="KW-0333">Golgi apparatus</keyword>
<gene>
    <name evidence="18" type="ORF">CYMTET_5397</name>
</gene>
<dbReference type="Gene3D" id="3.90.550.10">
    <property type="entry name" value="Spore Coat Polysaccharide Biosynthesis Protein SpsA, Chain A"/>
    <property type="match status" value="1"/>
</dbReference>
<keyword evidence="9 16" id="KW-1133">Transmembrane helix</keyword>
<evidence type="ECO:0000256" key="3">
    <source>
        <dbReference type="ARBA" id="ARBA00006492"/>
    </source>
</evidence>
<evidence type="ECO:0000256" key="9">
    <source>
        <dbReference type="ARBA" id="ARBA00022989"/>
    </source>
</evidence>
<keyword evidence="19" id="KW-1185">Reference proteome</keyword>
<evidence type="ECO:0000256" key="16">
    <source>
        <dbReference type="RuleBase" id="RU368119"/>
    </source>
</evidence>
<evidence type="ECO:0000256" key="7">
    <source>
        <dbReference type="ARBA" id="ARBA00022723"/>
    </source>
</evidence>
<dbReference type="InterPro" id="IPR052261">
    <property type="entry name" value="Glycosyltransferase_13"/>
</dbReference>
<dbReference type="SUPFAM" id="SSF53448">
    <property type="entry name" value="Nucleotide-diphospho-sugar transferases"/>
    <property type="match status" value="1"/>
</dbReference>
<evidence type="ECO:0000256" key="17">
    <source>
        <dbReference type="SAM" id="Coils"/>
    </source>
</evidence>
<comment type="subcellular location">
    <subcellularLocation>
        <location evidence="1 16">Golgi apparatus membrane</location>
        <topology evidence="1 16">Single-pass type II membrane protein</topology>
    </subcellularLocation>
</comment>
<comment type="pathway">
    <text evidence="2 16">Protein modification; protein glycosylation.</text>
</comment>
<dbReference type="Gene3D" id="3.10.180.20">
    <property type="entry name" value="N-Acetylglucosaminyltransferase I, Domain 2"/>
    <property type="match status" value="1"/>
</dbReference>
<evidence type="ECO:0000256" key="14">
    <source>
        <dbReference type="ARBA" id="ARBA00041712"/>
    </source>
</evidence>
<keyword evidence="5" id="KW-0808">Transferase</keyword>
<dbReference type="Pfam" id="PF03071">
    <property type="entry name" value="GNT-I"/>
    <property type="match status" value="1"/>
</dbReference>
<keyword evidence="7 16" id="KW-0479">Metal-binding</keyword>
<dbReference type="PANTHER" id="PTHR10468:SF0">
    <property type="entry name" value="ALPHA-1,3-MANNOSYL-GLYCOPROTEIN 2-BETA-N-ACETYLGLUCOSAMINYLTRANSFERASE"/>
    <property type="match status" value="1"/>
</dbReference>
<evidence type="ECO:0000256" key="10">
    <source>
        <dbReference type="ARBA" id="ARBA00023034"/>
    </source>
</evidence>
<protein>
    <recommendedName>
        <fullName evidence="13 16">Alpha-1,3-mannosyl-glycoprotein 2-beta-N-acetylglucosaminyltransferase</fullName>
        <shortName evidence="16">GNT-I</shortName>
        <shortName evidence="16">GlcNAc-T I</shortName>
        <ecNumber evidence="13 16">2.4.1.101</ecNumber>
    </recommendedName>
    <alternativeName>
        <fullName evidence="14 16">N-glycosyl-oligosaccharide-glycoprotein N-acetylglucosaminyltransferase I</fullName>
    </alternativeName>
</protein>
<dbReference type="InterPro" id="IPR004139">
    <property type="entry name" value="Glyco_trans_13"/>
</dbReference>
<dbReference type="FunFam" id="3.90.550.10:FF:000090">
    <property type="entry name" value="Alpha-1,3-mannosyl-glycoprotein 2-beta-N-acetylglucosaminyltransferase"/>
    <property type="match status" value="1"/>
</dbReference>
<dbReference type="GO" id="GO:0003827">
    <property type="term" value="F:alpha-1,3-mannosylglycoprotein 2-beta-N-acetylglucosaminyltransferase activity"/>
    <property type="evidence" value="ECO:0007669"/>
    <property type="project" value="UniProtKB-UniRule"/>
</dbReference>
<feature type="transmembrane region" description="Helical" evidence="16">
    <location>
        <begin position="12"/>
        <end position="31"/>
    </location>
</feature>
<feature type="coiled-coil region" evidence="17">
    <location>
        <begin position="55"/>
        <end position="100"/>
    </location>
</feature>
<keyword evidence="8 16" id="KW-0735">Signal-anchor</keyword>
<evidence type="ECO:0000256" key="12">
    <source>
        <dbReference type="ARBA" id="ARBA00023211"/>
    </source>
</evidence>
<evidence type="ECO:0000256" key="8">
    <source>
        <dbReference type="ARBA" id="ARBA00022968"/>
    </source>
</evidence>
<evidence type="ECO:0000256" key="2">
    <source>
        <dbReference type="ARBA" id="ARBA00004922"/>
    </source>
</evidence>
<comment type="function">
    <text evidence="16">Initiates complex N-linked carbohydrate formation. Essential for the conversion of high-mannose to hybrid and complex N-glycans.</text>
</comment>
<evidence type="ECO:0000313" key="18">
    <source>
        <dbReference type="EMBL" id="KAK3287077.1"/>
    </source>
</evidence>
<sequence>MGISSRSDPVLMRVFLAVFAGVYLTVQIHFFSGLHTHVEEFQLQSESLQNSSSHVRALVDETHELKERLQALEADLEIEKRSHRKDVERLEEKRIFVQAQSPPSTPDSAGTLLRGDLKPGSGSTIPSSMQPGDIVAAVVVMTCNRRDYLQRTLQSIFSRRNSDELVHKFPLFVSQDGTNPGVKGTAMNNQAHLTYMQHLETEVPKMDSPKENVAYYRIANHYKWALDELFVEREYERVIILEDDMELAVDFFQYFEATAPLLTSDPSLLCVSSWNDNGQEQFVNSATALFRSDFFPGLGWMLTRDTWMGLREIWPKGYWDDWMRLRHVRRGRQCIRPEVCRTFNFGEQGSSHGYFFKQYLAKIKVNQEEVQWNEMDLRYLEAEAYAKQFQATVQQAQPAPNLNAVHSMQGDVKLFYRNEKDFEQIAKRFGVFGEWKDGTPRGAYRGVVVFKANAGATRIFLVPDPVHLKLADWGHFE</sequence>
<keyword evidence="17" id="KW-0175">Coiled coil</keyword>
<dbReference type="InterPro" id="IPR029044">
    <property type="entry name" value="Nucleotide-diphossugar_trans"/>
</dbReference>
<comment type="cofactor">
    <cofactor evidence="16">
        <name>Mn(2+)</name>
        <dbReference type="ChEBI" id="CHEBI:29035"/>
    </cofactor>
    <text evidence="16">The cofactor is mostly bound to the substrate.</text>
</comment>
<dbReference type="EMBL" id="LGRX02001021">
    <property type="protein sequence ID" value="KAK3287077.1"/>
    <property type="molecule type" value="Genomic_DNA"/>
</dbReference>
<keyword evidence="4 16" id="KW-0328">Glycosyltransferase</keyword>
<reference evidence="18 19" key="1">
    <citation type="journal article" date="2015" name="Genome Biol. Evol.">
        <title>Comparative Genomics of a Bacterivorous Green Alga Reveals Evolutionary Causalities and Consequences of Phago-Mixotrophic Mode of Nutrition.</title>
        <authorList>
            <person name="Burns J.A."/>
            <person name="Paasch A."/>
            <person name="Narechania A."/>
            <person name="Kim E."/>
        </authorList>
    </citation>
    <scope>NUCLEOTIDE SEQUENCE [LARGE SCALE GENOMIC DNA]</scope>
    <source>
        <strain evidence="18 19">PLY_AMNH</strain>
    </source>
</reference>
<evidence type="ECO:0000256" key="6">
    <source>
        <dbReference type="ARBA" id="ARBA00022692"/>
    </source>
</evidence>
<evidence type="ECO:0000256" key="13">
    <source>
        <dbReference type="ARBA" id="ARBA00038949"/>
    </source>
</evidence>
<dbReference type="AlphaFoldDB" id="A0AAE0GZ86"/>
<evidence type="ECO:0000256" key="4">
    <source>
        <dbReference type="ARBA" id="ARBA00022676"/>
    </source>
</evidence>
<comment type="catalytic activity">
    <reaction evidence="15 16">
        <text>N(4)-(alpha-D-Man-(1-&gt;3)-[alpha-D-Man-(1-&gt;3)-[alpha-D-Man-(1-&gt;6)]-alpha-D-Man-(1-&gt;6)]-beta-D-Man-(1-&gt;4)-beta-D-GlcNAc-(1-&gt;4)-beta-D-GlcNAc)-L-asparaginyl-[protein] (N-glucan mannose isomer 5A1,2) + UDP-N-acetyl-alpha-D-glucosamine = N(4)-{beta-D-GlcNAc-(1-&gt;2)-alpha-D-Man-(1-&gt;3)-[alpha-D-Man-(1-&gt;3)-[alpha-D-Man-(1-&gt;6)]-alpha-D-Man-(1-&gt;6)]-beta-D-Man-(1-&gt;4)-beta-D-GlcNAc-(1-&gt;4)-beta-D-GlcNAc}-L-asparaginyl-[protein] + UDP + H(+)</text>
        <dbReference type="Rhea" id="RHEA:11456"/>
        <dbReference type="Rhea" id="RHEA-COMP:14367"/>
        <dbReference type="Rhea" id="RHEA-COMP:14368"/>
        <dbReference type="ChEBI" id="CHEBI:15378"/>
        <dbReference type="ChEBI" id="CHEBI:57705"/>
        <dbReference type="ChEBI" id="CHEBI:58223"/>
        <dbReference type="ChEBI" id="CHEBI:59087"/>
        <dbReference type="ChEBI" id="CHEBI:60625"/>
        <dbReference type="EC" id="2.4.1.101"/>
    </reaction>
</comment>
<keyword evidence="6 16" id="KW-0812">Transmembrane</keyword>
<evidence type="ECO:0000256" key="1">
    <source>
        <dbReference type="ARBA" id="ARBA00004323"/>
    </source>
</evidence>
<keyword evidence="12 16" id="KW-0464">Manganese</keyword>
<dbReference type="Proteomes" id="UP001190700">
    <property type="component" value="Unassembled WGS sequence"/>
</dbReference>
<evidence type="ECO:0000256" key="5">
    <source>
        <dbReference type="ARBA" id="ARBA00022679"/>
    </source>
</evidence>